<accession>A0A1M7XXQ4</accession>
<evidence type="ECO:0000313" key="1">
    <source>
        <dbReference type="EMBL" id="SHO43495.1"/>
    </source>
</evidence>
<keyword evidence="2" id="KW-1185">Reference proteome</keyword>
<evidence type="ECO:0000313" key="2">
    <source>
        <dbReference type="Proteomes" id="UP000184612"/>
    </source>
</evidence>
<dbReference type="AlphaFoldDB" id="A0A1M7XXQ4"/>
<dbReference type="STRING" id="1121345.SAMN02745217_00261"/>
<name>A0A1M7XXQ4_9FIRM</name>
<dbReference type="Proteomes" id="UP000184612">
    <property type="component" value="Unassembled WGS sequence"/>
</dbReference>
<dbReference type="EMBL" id="FRFD01000003">
    <property type="protein sequence ID" value="SHO43495.1"/>
    <property type="molecule type" value="Genomic_DNA"/>
</dbReference>
<proteinExistence type="predicted"/>
<organism evidence="1 2">
    <name type="scientific">Anaerocolumna xylanovorans DSM 12503</name>
    <dbReference type="NCBI Taxonomy" id="1121345"/>
    <lineage>
        <taxon>Bacteria</taxon>
        <taxon>Bacillati</taxon>
        <taxon>Bacillota</taxon>
        <taxon>Clostridia</taxon>
        <taxon>Lachnospirales</taxon>
        <taxon>Lachnospiraceae</taxon>
        <taxon>Anaerocolumna</taxon>
    </lineage>
</organism>
<dbReference type="RefSeq" id="WP_073587004.1">
    <property type="nucleotide sequence ID" value="NZ_FRFD01000003.1"/>
</dbReference>
<reference evidence="1 2" key="1">
    <citation type="submission" date="2016-12" db="EMBL/GenBank/DDBJ databases">
        <authorList>
            <person name="Song W.-J."/>
            <person name="Kurnit D.M."/>
        </authorList>
    </citation>
    <scope>NUCLEOTIDE SEQUENCE [LARGE SCALE GENOMIC DNA]</scope>
    <source>
        <strain evidence="1 2">DSM 12503</strain>
    </source>
</reference>
<sequence length="238" mass="27055">MAKIVAFSLPIDLNQLNEVYELYIAGVSREDARTRLDEQISQHLSSKDTIRKTRTILLNVWYDEESIIHQSAVEAARYLTRSERLPVHWAMMLMRFPIFKDLCIVLGNLYELKDCVSAAQIKKEIFNKWGARSTLETSLSKNLKTLRDVGAIKCADKSANYEKCVHTVSDPNAVALLFASILLATEQQYMTWESFISHPAIFPFSICNVTQADMAAVPYLAMERMGEQVVFRVISPLS</sequence>
<protein>
    <submittedName>
        <fullName evidence="1">Uncharacterized protein</fullName>
    </submittedName>
</protein>
<dbReference type="OrthoDB" id="8454348at2"/>
<gene>
    <name evidence="1" type="ORF">SAMN02745217_00261</name>
</gene>